<evidence type="ECO:0000259" key="2">
    <source>
        <dbReference type="Pfam" id="PF23666"/>
    </source>
</evidence>
<gene>
    <name evidence="3" type="ORF">GCM10007972_18050</name>
</gene>
<dbReference type="Pfam" id="PF13550">
    <property type="entry name" value="Phage-tail_3"/>
    <property type="match status" value="1"/>
</dbReference>
<feature type="domain" description="Rcc01698-like C-terminal" evidence="2">
    <location>
        <begin position="499"/>
        <end position="594"/>
    </location>
</feature>
<name>A0ABQ2LDP2_9PROT</name>
<organism evidence="3 4">
    <name type="scientific">Iodidimonas muriae</name>
    <dbReference type="NCBI Taxonomy" id="261467"/>
    <lineage>
        <taxon>Bacteria</taxon>
        <taxon>Pseudomonadati</taxon>
        <taxon>Pseudomonadota</taxon>
        <taxon>Alphaproteobacteria</taxon>
        <taxon>Iodidimonadales</taxon>
        <taxon>Iodidimonadaceae</taxon>
        <taxon>Iodidimonas</taxon>
    </lineage>
</organism>
<proteinExistence type="predicted"/>
<keyword evidence="4" id="KW-1185">Reference proteome</keyword>
<sequence length="748" mass="79390">MATLVLTAVGTAFAGPLGAFAGALVGSRIDAALFGPVSKSEGPRLDDLSVQASTYGQPVPRLYGTVRVAGNLIWSSGLVETETTKVQGGKGGGGKTKTTTFTWHVDCAIALGKGPITSVRRIWADGKLFRDEAGVQKHASALRVYPGSETQLPDPVIQAALGPADTPAFRGMAYIVFEHLELGDFGNRIPNFTFEVVKGETATVATVIEDLFSDADIPFLDAARTERIDLQGYAIARPTTLRSALDPLRSAFFFDMAEIEGVLEVFPVDGTPTAKVPGGHLAAHPFGTDRPRTFEAKRTADLELPRQVTVQHLDPARDFQANSQRARRSTLNSTADITVDLPLILGAAEAKAIAERMLSIAWARRDAVTLQLPMLYLHVEPGMKLVTSLEEGRERLLRVTRKELRPPGTVLLECETDGSSVLTKGALAAGAAVPAQKVLLPGVTVAHLLDLPMLRDADDDAGFYVAGNGASAGWAGAVLFRSRDGGINYDPFLDLPTGAVIGTTLDALTPGPADYWDREASVTVALLDPGDTLASVMEADVLNGANAALIGEEIVQFTSATLTAPGQYRLSGFLRGRKGTEGAIATHQTGERFVFLIGGGVLRPVVETSEIGVARHFKAASVGTLVSDAESVEFTDTGRALRPYAPVHLAGRRDGDDLVVTWIRRTRLDASWLDGVDAPLGEEAEAYEVDILDAADTVVRTLSATTSTVTYLAADQIADFGAVPVSVRVRVHQLSARVGRGMPTEGIL</sequence>
<dbReference type="RefSeq" id="WP_150005194.1">
    <property type="nucleotide sequence ID" value="NZ_BMOV01000006.1"/>
</dbReference>
<feature type="domain" description="Tip attachment protein J" evidence="1">
    <location>
        <begin position="237"/>
        <end position="401"/>
    </location>
</feature>
<evidence type="ECO:0008006" key="5">
    <source>
        <dbReference type="Google" id="ProtNLM"/>
    </source>
</evidence>
<accession>A0ABQ2LDP2</accession>
<evidence type="ECO:0000313" key="4">
    <source>
        <dbReference type="Proteomes" id="UP000602381"/>
    </source>
</evidence>
<dbReference type="Proteomes" id="UP000602381">
    <property type="component" value="Unassembled WGS sequence"/>
</dbReference>
<dbReference type="InterPro" id="IPR056490">
    <property type="entry name" value="Rcc01698_C"/>
</dbReference>
<dbReference type="Pfam" id="PF23666">
    <property type="entry name" value="Rcc01698_C"/>
    <property type="match status" value="1"/>
</dbReference>
<reference evidence="4" key="1">
    <citation type="journal article" date="2019" name="Int. J. Syst. Evol. Microbiol.">
        <title>The Global Catalogue of Microorganisms (GCM) 10K type strain sequencing project: providing services to taxonomists for standard genome sequencing and annotation.</title>
        <authorList>
            <consortium name="The Broad Institute Genomics Platform"/>
            <consortium name="The Broad Institute Genome Sequencing Center for Infectious Disease"/>
            <person name="Wu L."/>
            <person name="Ma J."/>
        </authorList>
    </citation>
    <scope>NUCLEOTIDE SEQUENCE [LARGE SCALE GENOMIC DNA]</scope>
    <source>
        <strain evidence="4">JCM 17843</strain>
    </source>
</reference>
<evidence type="ECO:0000313" key="3">
    <source>
        <dbReference type="EMBL" id="GGO12745.1"/>
    </source>
</evidence>
<dbReference type="EMBL" id="BMOV01000006">
    <property type="protein sequence ID" value="GGO12745.1"/>
    <property type="molecule type" value="Genomic_DNA"/>
</dbReference>
<evidence type="ECO:0000259" key="1">
    <source>
        <dbReference type="Pfam" id="PF13550"/>
    </source>
</evidence>
<comment type="caution">
    <text evidence="3">The sequence shown here is derived from an EMBL/GenBank/DDBJ whole genome shotgun (WGS) entry which is preliminary data.</text>
</comment>
<dbReference type="InterPro" id="IPR032876">
    <property type="entry name" value="J_dom"/>
</dbReference>
<protein>
    <recommendedName>
        <fullName evidence="5">Tip attachment protein J domain-containing protein</fullName>
    </recommendedName>
</protein>